<dbReference type="InterPro" id="IPR002634">
    <property type="entry name" value="BolA"/>
</dbReference>
<dbReference type="OrthoDB" id="9801469at2"/>
<dbReference type="SUPFAM" id="SSF82657">
    <property type="entry name" value="BolA-like"/>
    <property type="match status" value="1"/>
</dbReference>
<reference evidence="2 3" key="1">
    <citation type="submission" date="2018-04" db="EMBL/GenBank/DDBJ databases">
        <title>Novel species isolated from glacier.</title>
        <authorList>
            <person name="Liu Q."/>
            <person name="Xin Y.-H."/>
        </authorList>
    </citation>
    <scope>NUCLEOTIDE SEQUENCE [LARGE SCALE GENOMIC DNA]</scope>
    <source>
        <strain evidence="2 3">GT1R17</strain>
    </source>
</reference>
<keyword evidence="3" id="KW-1185">Reference proteome</keyword>
<evidence type="ECO:0000313" key="2">
    <source>
        <dbReference type="EMBL" id="PTU32037.1"/>
    </source>
</evidence>
<dbReference type="GO" id="GO:0016226">
    <property type="term" value="P:iron-sulfur cluster assembly"/>
    <property type="evidence" value="ECO:0007669"/>
    <property type="project" value="TreeGrafter"/>
</dbReference>
<dbReference type="PANTHER" id="PTHR46230:SF7">
    <property type="entry name" value="BOLA-LIKE PROTEIN 1"/>
    <property type="match status" value="1"/>
</dbReference>
<dbReference type="PANTHER" id="PTHR46230">
    <property type="match status" value="1"/>
</dbReference>
<dbReference type="InterPro" id="IPR036065">
    <property type="entry name" value="BolA-like_sf"/>
</dbReference>
<dbReference type="Gene3D" id="3.30.300.90">
    <property type="entry name" value="BolA-like"/>
    <property type="match status" value="1"/>
</dbReference>
<proteinExistence type="inferred from homology"/>
<protein>
    <submittedName>
        <fullName evidence="2">BolA family transcriptional regulator</fullName>
    </submittedName>
</protein>
<dbReference type="EMBL" id="QANS01000002">
    <property type="protein sequence ID" value="PTU32037.1"/>
    <property type="molecule type" value="Genomic_DNA"/>
</dbReference>
<dbReference type="PIRSF" id="PIRSF003113">
    <property type="entry name" value="BolA"/>
    <property type="match status" value="1"/>
</dbReference>
<dbReference type="Pfam" id="PF01722">
    <property type="entry name" value="BolA"/>
    <property type="match status" value="1"/>
</dbReference>
<evidence type="ECO:0000256" key="1">
    <source>
        <dbReference type="RuleBase" id="RU003860"/>
    </source>
</evidence>
<evidence type="ECO:0000313" key="3">
    <source>
        <dbReference type="Proteomes" id="UP000244248"/>
    </source>
</evidence>
<gene>
    <name evidence="2" type="ORF">CJD38_04995</name>
</gene>
<accession>A0A2T5MHK0</accession>
<dbReference type="AlphaFoldDB" id="A0A2T5MHK0"/>
<organism evidence="2 3">
    <name type="scientific">Stenotrophobium rhamnosiphilum</name>
    <dbReference type="NCBI Taxonomy" id="2029166"/>
    <lineage>
        <taxon>Bacteria</taxon>
        <taxon>Pseudomonadati</taxon>
        <taxon>Pseudomonadota</taxon>
        <taxon>Gammaproteobacteria</taxon>
        <taxon>Nevskiales</taxon>
        <taxon>Nevskiaceae</taxon>
        <taxon>Stenotrophobium</taxon>
    </lineage>
</organism>
<sequence length="95" mass="10228">MTRIEKIRGALQLTLQPQQIEVEDESHLHAGHAGAATGRGHFNVKVVAEAFTGQSLIARHRMVYAAVDALMQTDIHALSIRALTPAESVAQSSSN</sequence>
<name>A0A2T5MHK0_9GAMM</name>
<dbReference type="Proteomes" id="UP000244248">
    <property type="component" value="Unassembled WGS sequence"/>
</dbReference>
<comment type="caution">
    <text evidence="2">The sequence shown here is derived from an EMBL/GenBank/DDBJ whole genome shotgun (WGS) entry which is preliminary data.</text>
</comment>
<comment type="similarity">
    <text evidence="1">Belongs to the BolA/IbaG family.</text>
</comment>
<dbReference type="RefSeq" id="WP_107939228.1">
    <property type="nucleotide sequence ID" value="NZ_QANS01000002.1"/>
</dbReference>